<evidence type="ECO:0000313" key="2">
    <source>
        <dbReference type="Proteomes" id="UP000647416"/>
    </source>
</evidence>
<protein>
    <submittedName>
        <fullName evidence="1">Uncharacterized protein</fullName>
    </submittedName>
</protein>
<evidence type="ECO:0000313" key="1">
    <source>
        <dbReference type="EMBL" id="MBC8597592.1"/>
    </source>
</evidence>
<reference evidence="1" key="1">
    <citation type="submission" date="2020-08" db="EMBL/GenBank/DDBJ databases">
        <title>Genome public.</title>
        <authorList>
            <person name="Liu C."/>
            <person name="Sun Q."/>
        </authorList>
    </citation>
    <scope>NUCLEOTIDE SEQUENCE</scope>
    <source>
        <strain evidence="1">NSJ-50</strain>
    </source>
</reference>
<accession>A0A926FF50</accession>
<comment type="caution">
    <text evidence="1">The sequence shown here is derived from an EMBL/GenBank/DDBJ whole genome shotgun (WGS) entry which is preliminary data.</text>
</comment>
<name>A0A926FF50_9FIRM</name>
<dbReference type="AlphaFoldDB" id="A0A926FF50"/>
<dbReference type="RefSeq" id="WP_262432848.1">
    <property type="nucleotide sequence ID" value="NZ_JACRTE010000079.1"/>
</dbReference>
<dbReference type="Proteomes" id="UP000647416">
    <property type="component" value="Unassembled WGS sequence"/>
</dbReference>
<keyword evidence="2" id="KW-1185">Reference proteome</keyword>
<sequence>MNEKKFLQQMYTKLENQLEQEVKLADDSIEISEGDKVIFRVDSKGDMLYSADKQFSNIVNKLHGKIENDVRNTKEFLKVMDNSPELTAVDLNAP</sequence>
<gene>
    <name evidence="1" type="ORF">H8706_12105</name>
</gene>
<feature type="non-terminal residue" evidence="1">
    <location>
        <position position="94"/>
    </location>
</feature>
<dbReference type="EMBL" id="JACRTE010000079">
    <property type="protein sequence ID" value="MBC8597592.1"/>
    <property type="molecule type" value="Genomic_DNA"/>
</dbReference>
<organism evidence="1 2">
    <name type="scientific">Qingrenia yutianensis</name>
    <dbReference type="NCBI Taxonomy" id="2763676"/>
    <lineage>
        <taxon>Bacteria</taxon>
        <taxon>Bacillati</taxon>
        <taxon>Bacillota</taxon>
        <taxon>Clostridia</taxon>
        <taxon>Eubacteriales</taxon>
        <taxon>Oscillospiraceae</taxon>
        <taxon>Qingrenia</taxon>
    </lineage>
</organism>
<proteinExistence type="predicted"/>